<dbReference type="Proteomes" id="UP000252182">
    <property type="component" value="Chromosome"/>
</dbReference>
<protein>
    <submittedName>
        <fullName evidence="1">Uncharacterized protein</fullName>
    </submittedName>
</protein>
<keyword evidence="2" id="KW-1185">Reference proteome</keyword>
<dbReference type="EMBL" id="CP031124">
    <property type="protein sequence ID" value="AXF84903.1"/>
    <property type="molecule type" value="Genomic_DNA"/>
</dbReference>
<accession>A0A345D965</accession>
<dbReference type="OrthoDB" id="9814432at2"/>
<dbReference type="NCBIfam" id="NF041023">
    <property type="entry name" value="PP0621_fam"/>
    <property type="match status" value="1"/>
</dbReference>
<sequence>MKLLVILVVLFVVAYALWQKWQRIPPQTKQLWGAIFGMAGAMRQAKKQAKQNGGFPVETPVTNRGLMLPCTTCGLHVPQSEGVLVSGRFYCSAEHVK</sequence>
<dbReference type="KEGG" id="hyf:DTO96_100614"/>
<proteinExistence type="predicted"/>
<dbReference type="InterPro" id="IPR049708">
    <property type="entry name" value="PP0621-like"/>
</dbReference>
<reference evidence="2" key="1">
    <citation type="submission" date="2018-07" db="EMBL/GenBank/DDBJ databases">
        <authorList>
            <person name="Kim H."/>
        </authorList>
    </citation>
    <scope>NUCLEOTIDE SEQUENCE [LARGE SCALE GENOMIC DNA]</scope>
    <source>
        <strain evidence="2">F02</strain>
    </source>
</reference>
<dbReference type="RefSeq" id="WP_114562156.1">
    <property type="nucleotide sequence ID" value="NZ_CP031124.1"/>
</dbReference>
<organism evidence="1 2">
    <name type="scientific">Ephemeroptericola cinctiostellae</name>
    <dbReference type="NCBI Taxonomy" id="2268024"/>
    <lineage>
        <taxon>Bacteria</taxon>
        <taxon>Pseudomonadati</taxon>
        <taxon>Pseudomonadota</taxon>
        <taxon>Betaproteobacteria</taxon>
        <taxon>Burkholderiales</taxon>
        <taxon>Burkholderiaceae</taxon>
        <taxon>Ephemeroptericola</taxon>
    </lineage>
</organism>
<evidence type="ECO:0000313" key="2">
    <source>
        <dbReference type="Proteomes" id="UP000252182"/>
    </source>
</evidence>
<dbReference type="AlphaFoldDB" id="A0A345D965"/>
<name>A0A345D965_9BURK</name>
<gene>
    <name evidence="1" type="ORF">DTO96_100614</name>
</gene>
<evidence type="ECO:0000313" key="1">
    <source>
        <dbReference type="EMBL" id="AXF84903.1"/>
    </source>
</evidence>